<organism evidence="6 7">
    <name type="scientific">Amanita muscaria (strain Koide BX008)</name>
    <dbReference type="NCBI Taxonomy" id="946122"/>
    <lineage>
        <taxon>Eukaryota</taxon>
        <taxon>Fungi</taxon>
        <taxon>Dikarya</taxon>
        <taxon>Basidiomycota</taxon>
        <taxon>Agaricomycotina</taxon>
        <taxon>Agaricomycetes</taxon>
        <taxon>Agaricomycetidae</taxon>
        <taxon>Agaricales</taxon>
        <taxon>Pluteineae</taxon>
        <taxon>Amanitaceae</taxon>
        <taxon>Amanita</taxon>
    </lineage>
</organism>
<gene>
    <name evidence="6" type="ORF">M378DRAFT_175126</name>
</gene>
<dbReference type="Pfam" id="PF15341">
    <property type="entry name" value="SLX9"/>
    <property type="match status" value="1"/>
</dbReference>
<feature type="region of interest" description="Disordered" evidence="5">
    <location>
        <begin position="132"/>
        <end position="162"/>
    </location>
</feature>
<evidence type="ECO:0000256" key="2">
    <source>
        <dbReference type="ARBA" id="ARBA00011022"/>
    </source>
</evidence>
<dbReference type="Proteomes" id="UP000054549">
    <property type="component" value="Unassembled WGS sequence"/>
</dbReference>
<dbReference type="PANTHER" id="PTHR31109">
    <property type="entry name" value="PROTEIN FAM207A"/>
    <property type="match status" value="1"/>
</dbReference>
<dbReference type="PANTHER" id="PTHR31109:SF2">
    <property type="entry name" value="RIBOSOME BIOGENESIS PROTEIN SLX9 HOMOLOG"/>
    <property type="match status" value="1"/>
</dbReference>
<proteinExistence type="inferred from homology"/>
<dbReference type="InterPro" id="IPR028160">
    <property type="entry name" value="Slx9-like"/>
</dbReference>
<dbReference type="InParanoid" id="A0A0C2T4A2"/>
<evidence type="ECO:0000313" key="7">
    <source>
        <dbReference type="Proteomes" id="UP000054549"/>
    </source>
</evidence>
<sequence length="212" mass="23691">MPKVSRKRTELHTSSAKLQKRQFSVQDNAVEHVNIGEASDVSVSRRHTTFLPIPDDLTKGNDILHALSTPKTHAPVVTKKERQQLKREAFLQKLSAELSPYSKSHARRQKRKAKEEIAGGLNDLKVVITELEPDNQPDEDGTSTNPKTSLKPGKIGEGKHLPLSAGQRKRALKLEQMRQPLVLSNPAFASNPFQAIRTHAQNTLVKHEVQNE</sequence>
<dbReference type="EMBL" id="KN818223">
    <property type="protein sequence ID" value="KIL70720.1"/>
    <property type="molecule type" value="Genomic_DNA"/>
</dbReference>
<evidence type="ECO:0000256" key="3">
    <source>
        <dbReference type="ARBA" id="ARBA00021321"/>
    </source>
</evidence>
<comment type="similarity">
    <text evidence="2">Belongs to the SLX9 family.</text>
</comment>
<dbReference type="HOGENOM" id="CLU_116375_0_0_1"/>
<name>A0A0C2T4A2_AMAMK</name>
<feature type="compositionally biased region" description="Acidic residues" evidence="5">
    <location>
        <begin position="132"/>
        <end position="141"/>
    </location>
</feature>
<dbReference type="GO" id="GO:0030686">
    <property type="term" value="C:90S preribosome"/>
    <property type="evidence" value="ECO:0007669"/>
    <property type="project" value="InterPro"/>
</dbReference>
<evidence type="ECO:0000256" key="4">
    <source>
        <dbReference type="ARBA" id="ARBA00023242"/>
    </source>
</evidence>
<dbReference type="AlphaFoldDB" id="A0A0C2T4A2"/>
<protein>
    <recommendedName>
        <fullName evidence="3">Ribosome biogenesis protein SLX9</fullName>
    </recommendedName>
</protein>
<dbReference type="FunCoup" id="A0A0C2T4A2">
    <property type="interactions" value="46"/>
</dbReference>
<dbReference type="STRING" id="946122.A0A0C2T4A2"/>
<keyword evidence="4" id="KW-0539">Nucleus</keyword>
<dbReference type="GO" id="GO:0000462">
    <property type="term" value="P:maturation of SSU-rRNA from tricistronic rRNA transcript (SSU-rRNA, 5.8S rRNA, LSU-rRNA)"/>
    <property type="evidence" value="ECO:0007669"/>
    <property type="project" value="InterPro"/>
</dbReference>
<keyword evidence="7" id="KW-1185">Reference proteome</keyword>
<evidence type="ECO:0000256" key="5">
    <source>
        <dbReference type="SAM" id="MobiDB-lite"/>
    </source>
</evidence>
<dbReference type="OrthoDB" id="18703at2759"/>
<dbReference type="GO" id="GO:0030688">
    <property type="term" value="C:preribosome, small subunit precursor"/>
    <property type="evidence" value="ECO:0007669"/>
    <property type="project" value="InterPro"/>
</dbReference>
<accession>A0A0C2T4A2</accession>
<evidence type="ECO:0000313" key="6">
    <source>
        <dbReference type="EMBL" id="KIL70720.1"/>
    </source>
</evidence>
<dbReference type="GO" id="GO:0005730">
    <property type="term" value="C:nucleolus"/>
    <property type="evidence" value="ECO:0007669"/>
    <property type="project" value="UniProtKB-SubCell"/>
</dbReference>
<evidence type="ECO:0000256" key="1">
    <source>
        <dbReference type="ARBA" id="ARBA00004604"/>
    </source>
</evidence>
<reference evidence="6 7" key="1">
    <citation type="submission" date="2014-04" db="EMBL/GenBank/DDBJ databases">
        <title>Evolutionary Origins and Diversification of the Mycorrhizal Mutualists.</title>
        <authorList>
            <consortium name="DOE Joint Genome Institute"/>
            <consortium name="Mycorrhizal Genomics Consortium"/>
            <person name="Kohler A."/>
            <person name="Kuo A."/>
            <person name="Nagy L.G."/>
            <person name="Floudas D."/>
            <person name="Copeland A."/>
            <person name="Barry K.W."/>
            <person name="Cichocki N."/>
            <person name="Veneault-Fourrey C."/>
            <person name="LaButti K."/>
            <person name="Lindquist E.A."/>
            <person name="Lipzen A."/>
            <person name="Lundell T."/>
            <person name="Morin E."/>
            <person name="Murat C."/>
            <person name="Riley R."/>
            <person name="Ohm R."/>
            <person name="Sun H."/>
            <person name="Tunlid A."/>
            <person name="Henrissat B."/>
            <person name="Grigoriev I.V."/>
            <person name="Hibbett D.S."/>
            <person name="Martin F."/>
        </authorList>
    </citation>
    <scope>NUCLEOTIDE SEQUENCE [LARGE SCALE GENOMIC DNA]</scope>
    <source>
        <strain evidence="6 7">Koide BX008</strain>
    </source>
</reference>
<comment type="subcellular location">
    <subcellularLocation>
        <location evidence="1">Nucleus</location>
        <location evidence="1">Nucleolus</location>
    </subcellularLocation>
</comment>